<dbReference type="Proteomes" id="UP000467148">
    <property type="component" value="Chromosome"/>
</dbReference>
<dbReference type="Pfam" id="PF02406">
    <property type="entry name" value="MmoB_DmpM"/>
    <property type="match status" value="1"/>
</dbReference>
<organism evidence="2 3">
    <name type="scientific">Mycolicibacterium helvum</name>
    <dbReference type="NCBI Taxonomy" id="1534349"/>
    <lineage>
        <taxon>Bacteria</taxon>
        <taxon>Bacillati</taxon>
        <taxon>Actinomycetota</taxon>
        <taxon>Actinomycetes</taxon>
        <taxon>Mycobacteriales</taxon>
        <taxon>Mycobacteriaceae</taxon>
        <taxon>Mycolicibacterium</taxon>
    </lineage>
</organism>
<reference evidence="2 3" key="1">
    <citation type="journal article" date="2019" name="Emerg. Microbes Infect.">
        <title>Comprehensive subspecies identification of 175 nontuberculous mycobacteria species based on 7547 genomic profiles.</title>
        <authorList>
            <person name="Matsumoto Y."/>
            <person name="Kinjo T."/>
            <person name="Motooka D."/>
            <person name="Nabeya D."/>
            <person name="Jung N."/>
            <person name="Uechi K."/>
            <person name="Horii T."/>
            <person name="Iida T."/>
            <person name="Fujita J."/>
            <person name="Nakamura S."/>
        </authorList>
    </citation>
    <scope>NUCLEOTIDE SEQUENCE [LARGE SCALE GENOMIC DNA]</scope>
    <source>
        <strain evidence="2 3">JCM 30396</strain>
    </source>
</reference>
<proteinExistence type="inferred from homology"/>
<dbReference type="KEGG" id="mhev:MHEL_18740"/>
<evidence type="ECO:0008006" key="4">
    <source>
        <dbReference type="Google" id="ProtNLM"/>
    </source>
</evidence>
<dbReference type="InterPro" id="IPR003454">
    <property type="entry name" value="MOase_MmoB_DmpM"/>
</dbReference>
<dbReference type="SUPFAM" id="SSF56029">
    <property type="entry name" value="Monooxygenase (hydroxylase) regulatory protein"/>
    <property type="match status" value="1"/>
</dbReference>
<dbReference type="GO" id="GO:0004497">
    <property type="term" value="F:monooxygenase activity"/>
    <property type="evidence" value="ECO:0007669"/>
    <property type="project" value="InterPro"/>
</dbReference>
<sequence length="116" mass="12412">MARAIARPAERGVGVSLIHSFETDAIARHLRRTQPHVTLTDRGVYLKADAADEITIDLAALSADLGRPIDIETVLISIASYFGEIEPQRGAAPGTGRLILRADAPPEETADQKAIS</sequence>
<dbReference type="InterPro" id="IPR036889">
    <property type="entry name" value="mOase_MmoB_DmpM_sf"/>
</dbReference>
<name>A0A7I7T545_9MYCO</name>
<evidence type="ECO:0000313" key="2">
    <source>
        <dbReference type="EMBL" id="BBY63631.1"/>
    </source>
</evidence>
<evidence type="ECO:0000313" key="3">
    <source>
        <dbReference type="Proteomes" id="UP000467148"/>
    </source>
</evidence>
<keyword evidence="3" id="KW-1185">Reference proteome</keyword>
<dbReference type="EMBL" id="AP022596">
    <property type="protein sequence ID" value="BBY63631.1"/>
    <property type="molecule type" value="Genomic_DNA"/>
</dbReference>
<comment type="similarity">
    <text evidence="1">Belongs to the TmoD/XamoD family.</text>
</comment>
<evidence type="ECO:0000256" key="1">
    <source>
        <dbReference type="ARBA" id="ARBA00006313"/>
    </source>
</evidence>
<accession>A0A7I7T545</accession>
<dbReference type="RefSeq" id="WP_163747265.1">
    <property type="nucleotide sequence ID" value="NZ_AP022596.1"/>
</dbReference>
<gene>
    <name evidence="2" type="ORF">MHEL_18740</name>
</gene>
<protein>
    <recommendedName>
        <fullName evidence="4">Monooxygenase</fullName>
    </recommendedName>
</protein>
<dbReference type="AlphaFoldDB" id="A0A7I7T545"/>
<dbReference type="Gene3D" id="3.90.56.10">
    <property type="entry name" value="Monooxygenase component MmoB/DmpM"/>
    <property type="match status" value="1"/>
</dbReference>